<dbReference type="EMBL" id="JAAOXG010000039">
    <property type="protein sequence ID" value="NNJ31607.1"/>
    <property type="molecule type" value="Genomic_DNA"/>
</dbReference>
<sequence length="65" mass="7403">MVIGAIFKKNKNGEYLTDKNGDYVIDEPESRKLLNNVFPTKTKEDKQALSIFEAELRKAEAQNNS</sequence>
<reference evidence="1 2" key="1">
    <citation type="submission" date="2020-03" db="EMBL/GenBank/DDBJ databases">
        <title>Genome Sequence of industrial isolate, B5A.</title>
        <authorList>
            <person name="Sharma S."/>
            <person name="Patil P.B."/>
            <person name="Korpole S."/>
        </authorList>
    </citation>
    <scope>NUCLEOTIDE SEQUENCE [LARGE SCALE GENOMIC DNA]</scope>
    <source>
        <strain evidence="1 2">PI-S10-B5A</strain>
    </source>
</reference>
<proteinExistence type="predicted"/>
<keyword evidence="2" id="KW-1185">Reference proteome</keyword>
<evidence type="ECO:0000313" key="2">
    <source>
        <dbReference type="Proteomes" id="UP000539052"/>
    </source>
</evidence>
<protein>
    <submittedName>
        <fullName evidence="1">Uncharacterized protein</fullName>
    </submittedName>
</protein>
<organism evidence="1 2">
    <name type="scientific">Lacrimispora defluvii</name>
    <dbReference type="NCBI Taxonomy" id="2719233"/>
    <lineage>
        <taxon>Bacteria</taxon>
        <taxon>Bacillati</taxon>
        <taxon>Bacillota</taxon>
        <taxon>Clostridia</taxon>
        <taxon>Lachnospirales</taxon>
        <taxon>Lachnospiraceae</taxon>
        <taxon>Lacrimispora</taxon>
    </lineage>
</organism>
<accession>A0ABX1VXQ9</accession>
<dbReference type="RefSeq" id="WP_170822734.1">
    <property type="nucleotide sequence ID" value="NZ_JAAOXG010000039.1"/>
</dbReference>
<dbReference type="Proteomes" id="UP000539052">
    <property type="component" value="Unassembled WGS sequence"/>
</dbReference>
<name>A0ABX1VXQ9_9FIRM</name>
<evidence type="ECO:0000313" key="1">
    <source>
        <dbReference type="EMBL" id="NNJ31607.1"/>
    </source>
</evidence>
<gene>
    <name evidence="1" type="ORF">G9470_17670</name>
</gene>
<comment type="caution">
    <text evidence="1">The sequence shown here is derived from an EMBL/GenBank/DDBJ whole genome shotgun (WGS) entry which is preliminary data.</text>
</comment>